<organism evidence="1 2">
    <name type="scientific">Tectimicrobiota bacterium</name>
    <dbReference type="NCBI Taxonomy" id="2528274"/>
    <lineage>
        <taxon>Bacteria</taxon>
        <taxon>Pseudomonadati</taxon>
        <taxon>Nitrospinota/Tectimicrobiota group</taxon>
        <taxon>Candidatus Tectimicrobiota</taxon>
    </lineage>
</organism>
<dbReference type="Proteomes" id="UP000741360">
    <property type="component" value="Unassembled WGS sequence"/>
</dbReference>
<dbReference type="EMBL" id="JACPSX010000124">
    <property type="protein sequence ID" value="MBI3014766.1"/>
    <property type="molecule type" value="Genomic_DNA"/>
</dbReference>
<name>A0A932GP61_UNCTE</name>
<proteinExistence type="predicted"/>
<evidence type="ECO:0000313" key="1">
    <source>
        <dbReference type="EMBL" id="MBI3014766.1"/>
    </source>
</evidence>
<protein>
    <submittedName>
        <fullName evidence="1">Uncharacterized protein</fullName>
    </submittedName>
</protein>
<accession>A0A932GP61</accession>
<comment type="caution">
    <text evidence="1">The sequence shown here is derived from an EMBL/GenBank/DDBJ whole genome shotgun (WGS) entry which is preliminary data.</text>
</comment>
<evidence type="ECO:0000313" key="2">
    <source>
        <dbReference type="Proteomes" id="UP000741360"/>
    </source>
</evidence>
<sequence length="126" mass="14539">MKRYDPERGPDADDWLGVGEGERIELVESYHRRKRIRLPNARLHAGMHVIVENQLALVETVVVDTLARLQEEGLSRHDAVHAIASVLSEHLQHLLGGKVTGSDIERHKPYFDRLKTFTADDWWKLR</sequence>
<gene>
    <name evidence="1" type="ORF">HYY65_06855</name>
</gene>
<dbReference type="AlphaFoldDB" id="A0A932GP61"/>
<reference evidence="1" key="1">
    <citation type="submission" date="2020-07" db="EMBL/GenBank/DDBJ databases">
        <title>Huge and variable diversity of episymbiotic CPR bacteria and DPANN archaea in groundwater ecosystems.</title>
        <authorList>
            <person name="He C.Y."/>
            <person name="Keren R."/>
            <person name="Whittaker M."/>
            <person name="Farag I.F."/>
            <person name="Doudna J."/>
            <person name="Cate J.H.D."/>
            <person name="Banfield J.F."/>
        </authorList>
    </citation>
    <scope>NUCLEOTIDE SEQUENCE</scope>
    <source>
        <strain evidence="1">NC_groundwater_717_Ag_S-0.2um_59_8</strain>
    </source>
</reference>